<evidence type="ECO:0000313" key="1">
    <source>
        <dbReference type="EMBL" id="KAK7848249.1"/>
    </source>
</evidence>
<dbReference type="AlphaFoldDB" id="A0AAW0LBH7"/>
<reference evidence="1 2" key="1">
    <citation type="journal article" date="2018" name="Sci. Data">
        <title>The draft genome sequence of cork oak.</title>
        <authorList>
            <person name="Ramos A.M."/>
            <person name="Usie A."/>
            <person name="Barbosa P."/>
            <person name="Barros P.M."/>
            <person name="Capote T."/>
            <person name="Chaves I."/>
            <person name="Simoes F."/>
            <person name="Abreu I."/>
            <person name="Carrasquinho I."/>
            <person name="Faro C."/>
            <person name="Guimaraes J.B."/>
            <person name="Mendonca D."/>
            <person name="Nobrega F."/>
            <person name="Rodrigues L."/>
            <person name="Saibo N.J.M."/>
            <person name="Varela M.C."/>
            <person name="Egas C."/>
            <person name="Matos J."/>
            <person name="Miguel C.M."/>
            <person name="Oliveira M.M."/>
            <person name="Ricardo C.P."/>
            <person name="Goncalves S."/>
        </authorList>
    </citation>
    <scope>NUCLEOTIDE SEQUENCE [LARGE SCALE GENOMIC DNA]</scope>
    <source>
        <strain evidence="2">cv. HL8</strain>
    </source>
</reference>
<protein>
    <submittedName>
        <fullName evidence="1">Uncharacterized protein</fullName>
    </submittedName>
</protein>
<dbReference type="EMBL" id="PKMF04000129">
    <property type="protein sequence ID" value="KAK7848249.1"/>
    <property type="molecule type" value="Genomic_DNA"/>
</dbReference>
<dbReference type="Proteomes" id="UP000237347">
    <property type="component" value="Unassembled WGS sequence"/>
</dbReference>
<keyword evidence="2" id="KW-1185">Reference proteome</keyword>
<comment type="caution">
    <text evidence="1">The sequence shown here is derived from an EMBL/GenBank/DDBJ whole genome shotgun (WGS) entry which is preliminary data.</text>
</comment>
<name>A0AAW0LBH7_QUESU</name>
<accession>A0AAW0LBH7</accession>
<sequence>MLLYSLNSKPNLKLLKRRAILEF</sequence>
<proteinExistence type="predicted"/>
<organism evidence="1 2">
    <name type="scientific">Quercus suber</name>
    <name type="common">Cork oak</name>
    <dbReference type="NCBI Taxonomy" id="58331"/>
    <lineage>
        <taxon>Eukaryota</taxon>
        <taxon>Viridiplantae</taxon>
        <taxon>Streptophyta</taxon>
        <taxon>Embryophyta</taxon>
        <taxon>Tracheophyta</taxon>
        <taxon>Spermatophyta</taxon>
        <taxon>Magnoliopsida</taxon>
        <taxon>eudicotyledons</taxon>
        <taxon>Gunneridae</taxon>
        <taxon>Pentapetalae</taxon>
        <taxon>rosids</taxon>
        <taxon>fabids</taxon>
        <taxon>Fagales</taxon>
        <taxon>Fagaceae</taxon>
        <taxon>Quercus</taxon>
    </lineage>
</organism>
<gene>
    <name evidence="1" type="ORF">CFP56_005194</name>
</gene>
<evidence type="ECO:0000313" key="2">
    <source>
        <dbReference type="Proteomes" id="UP000237347"/>
    </source>
</evidence>